<reference evidence="2 3" key="1">
    <citation type="submission" date="2016-10" db="EMBL/GenBank/DDBJ databases">
        <authorList>
            <person name="de Groot N.N."/>
        </authorList>
    </citation>
    <scope>NUCLEOTIDE SEQUENCE [LARGE SCALE GENOMIC DNA]</scope>
    <source>
        <strain evidence="2 3">CGMCC 4.5727</strain>
    </source>
</reference>
<proteinExistence type="predicted"/>
<keyword evidence="3" id="KW-1185">Reference proteome</keyword>
<name>A0A1G9CHH3_9ACTN</name>
<dbReference type="RefSeq" id="WP_093612467.1">
    <property type="nucleotide sequence ID" value="NZ_FNFF01000008.1"/>
</dbReference>
<dbReference type="OrthoDB" id="5107230at2"/>
<dbReference type="AlphaFoldDB" id="A0A1G9CHH3"/>
<organism evidence="2 3">
    <name type="scientific">Streptomyces indicus</name>
    <dbReference type="NCBI Taxonomy" id="417292"/>
    <lineage>
        <taxon>Bacteria</taxon>
        <taxon>Bacillati</taxon>
        <taxon>Actinomycetota</taxon>
        <taxon>Actinomycetes</taxon>
        <taxon>Kitasatosporales</taxon>
        <taxon>Streptomycetaceae</taxon>
        <taxon>Streptomyces</taxon>
    </lineage>
</organism>
<dbReference type="InterPro" id="IPR055259">
    <property type="entry name" value="YkvP/CgeB_Glyco_trans-like"/>
</dbReference>
<evidence type="ECO:0000313" key="3">
    <source>
        <dbReference type="Proteomes" id="UP000199155"/>
    </source>
</evidence>
<evidence type="ECO:0000313" key="2">
    <source>
        <dbReference type="EMBL" id="SDK51122.1"/>
    </source>
</evidence>
<gene>
    <name evidence="2" type="ORF">SAMN05421806_108135</name>
</gene>
<dbReference type="Proteomes" id="UP000199155">
    <property type="component" value="Unassembled WGS sequence"/>
</dbReference>
<evidence type="ECO:0000259" key="1">
    <source>
        <dbReference type="Pfam" id="PF13524"/>
    </source>
</evidence>
<protein>
    <recommendedName>
        <fullName evidence="1">Spore protein YkvP/CgeB glycosyl transferase-like domain-containing protein</fullName>
    </recommendedName>
</protein>
<dbReference type="Pfam" id="PF13524">
    <property type="entry name" value="Glyco_trans_1_2"/>
    <property type="match status" value="1"/>
</dbReference>
<dbReference type="STRING" id="417292.SAMN05421806_108135"/>
<dbReference type="SUPFAM" id="SSF53756">
    <property type="entry name" value="UDP-Glycosyltransferase/glycogen phosphorylase"/>
    <property type="match status" value="1"/>
</dbReference>
<accession>A0A1G9CHH3</accession>
<feature type="domain" description="Spore protein YkvP/CgeB glycosyl transferase-like" evidence="1">
    <location>
        <begin position="195"/>
        <end position="331"/>
    </location>
</feature>
<sequence length="364" mass="39502">MVPPTVLHLTNDARPELHLSFGEAFAALAADGLLTHVPVAPVALLARHRGRAEALAEIHRVAEQARPAVLFVQTPGRFPWTGEDVARLLRRLGSPQVLLWEGDAWGGRKPVPQGLAAWLRHADTVFSVSLGAQAEVFGRHTPRPVRYVAQTVPERLVTDDPVPPPSDAAYDVMHIGGRYLRLGVFERVDGARQRGRLVRALQRLPGCRFAVHGSGWRGPGALGPVPFDDQVRALRRARISVGWDHFAGRTGYFSNRLPISLYAGRPHVTVRPPGATWLPGPEHGLHLVDSPAEAVATVAALLRTDPAALHATGLAAHRWVVDRLTNLNALRHMLGSHLDVPPPPADPWQAIAAMDRAARAPQPA</sequence>
<dbReference type="EMBL" id="FNFF01000008">
    <property type="protein sequence ID" value="SDK51122.1"/>
    <property type="molecule type" value="Genomic_DNA"/>
</dbReference>